<name>A0A2A3X0J8_BREAU</name>
<proteinExistence type="predicted"/>
<protein>
    <recommendedName>
        <fullName evidence="7">DUF3800 domain-containing protein</fullName>
    </recommendedName>
</protein>
<accession>A0A2A3X0J8</accession>
<reference evidence="3 6" key="2">
    <citation type="submission" date="2017-03" db="EMBL/GenBank/DDBJ databases">
        <authorList>
            <person name="Afonso C.L."/>
            <person name="Miller P.J."/>
            <person name="Scott M.A."/>
            <person name="Spackman E."/>
            <person name="Goraichik I."/>
            <person name="Dimitrov K.M."/>
            <person name="Suarez D.L."/>
            <person name="Swayne D.E."/>
        </authorList>
    </citation>
    <scope>NUCLEOTIDE SEQUENCE [LARGE SCALE GENOMIC DNA]</scope>
    <source>
        <strain evidence="3">8</strain>
        <strain evidence="6">8(6)</strain>
    </source>
</reference>
<evidence type="ECO:0000313" key="3">
    <source>
        <dbReference type="EMBL" id="SMY00778.1"/>
    </source>
</evidence>
<evidence type="ECO:0008006" key="7">
    <source>
        <dbReference type="Google" id="ProtNLM"/>
    </source>
</evidence>
<dbReference type="EMBL" id="NRGO01000027">
    <property type="protein sequence ID" value="PCC48685.1"/>
    <property type="molecule type" value="Genomic_DNA"/>
</dbReference>
<dbReference type="EMBL" id="FXZI01000012">
    <property type="protein sequence ID" value="SMY00778.1"/>
    <property type="molecule type" value="Genomic_DNA"/>
</dbReference>
<evidence type="ECO:0000313" key="5">
    <source>
        <dbReference type="Proteomes" id="UP000218377"/>
    </source>
</evidence>
<evidence type="ECO:0000313" key="6">
    <source>
        <dbReference type="Proteomes" id="UP000234300"/>
    </source>
</evidence>
<sequence>MTPPAGPGQVRSLQTHYDKIGDGFVGFIDETYHLEKDGRGRFYTIAAVVVAAADLEPLRQDLDNIVPGGWWHTSNQLQNDQGYEDTLKLLATLEPSSDVCVIVDHVDVSDNVDADEGLTVRAEVLGNLLIALHQAESPMHGPVQLAVAEENRRARVNNFDRSIRQSLIKKGSLPETVGLMHASPGSEHLLWLPDVVCSAYRQDKLGRDSELFDEIRDLTDVRKLS</sequence>
<dbReference type="EMBL" id="NRGX01000001">
    <property type="protein sequence ID" value="PCC17188.1"/>
    <property type="molecule type" value="Genomic_DNA"/>
</dbReference>
<dbReference type="Proteomes" id="UP000218377">
    <property type="component" value="Unassembled WGS sequence"/>
</dbReference>
<accession>A0A2H1KMF3</accession>
<gene>
    <name evidence="3" type="ORF">BAURA86_02981</name>
    <name evidence="2" type="ORF">CIK62_16625</name>
    <name evidence="1" type="ORF">CIK79_02065</name>
</gene>
<evidence type="ECO:0000313" key="1">
    <source>
        <dbReference type="EMBL" id="PCC17188.1"/>
    </source>
</evidence>
<dbReference type="Proteomes" id="UP000217720">
    <property type="component" value="Unassembled WGS sequence"/>
</dbReference>
<evidence type="ECO:0000313" key="4">
    <source>
        <dbReference type="Proteomes" id="UP000217720"/>
    </source>
</evidence>
<organism evidence="1 5">
    <name type="scientific">Brevibacterium aurantiacum</name>
    <dbReference type="NCBI Taxonomy" id="273384"/>
    <lineage>
        <taxon>Bacteria</taxon>
        <taxon>Bacillati</taxon>
        <taxon>Actinomycetota</taxon>
        <taxon>Actinomycetes</taxon>
        <taxon>Micrococcales</taxon>
        <taxon>Brevibacteriaceae</taxon>
        <taxon>Brevibacterium</taxon>
    </lineage>
</organism>
<reference evidence="4 5" key="1">
    <citation type="journal article" date="2017" name="Elife">
        <title>Extensive horizontal gene transfer in cheese-associated bacteria.</title>
        <authorList>
            <person name="Bonham K.S."/>
            <person name="Wolfe B.E."/>
            <person name="Dutton R.J."/>
        </authorList>
    </citation>
    <scope>NUCLEOTIDE SEQUENCE [LARGE SCALE GENOMIC DNA]</scope>
    <source>
        <strain evidence="2 4">900_6</strain>
        <strain evidence="1 5">JB5</strain>
    </source>
</reference>
<dbReference type="AlphaFoldDB" id="A0A2A3X0J8"/>
<dbReference type="RefSeq" id="WP_096157284.1">
    <property type="nucleotide sequence ID" value="NZ_FXZI01000012.1"/>
</dbReference>
<evidence type="ECO:0000313" key="2">
    <source>
        <dbReference type="EMBL" id="PCC48685.1"/>
    </source>
</evidence>
<dbReference type="Proteomes" id="UP000234300">
    <property type="component" value="Unassembled WGS sequence"/>
</dbReference>